<protein>
    <recommendedName>
        <fullName evidence="4">FAS1 domain-containing protein</fullName>
    </recommendedName>
</protein>
<accession>A0A6A6S696</accession>
<proteinExistence type="predicted"/>
<feature type="signal peptide" evidence="1">
    <location>
        <begin position="1"/>
        <end position="19"/>
    </location>
</feature>
<keyword evidence="1" id="KW-0732">Signal</keyword>
<reference evidence="2" key="1">
    <citation type="journal article" date="2020" name="Stud. Mycol.">
        <title>101 Dothideomycetes genomes: a test case for predicting lifestyles and emergence of pathogens.</title>
        <authorList>
            <person name="Haridas S."/>
            <person name="Albert R."/>
            <person name="Binder M."/>
            <person name="Bloem J."/>
            <person name="Labutti K."/>
            <person name="Salamov A."/>
            <person name="Andreopoulos B."/>
            <person name="Baker S."/>
            <person name="Barry K."/>
            <person name="Bills G."/>
            <person name="Bluhm B."/>
            <person name="Cannon C."/>
            <person name="Castanera R."/>
            <person name="Culley D."/>
            <person name="Daum C."/>
            <person name="Ezra D."/>
            <person name="Gonzalez J."/>
            <person name="Henrissat B."/>
            <person name="Kuo A."/>
            <person name="Liang C."/>
            <person name="Lipzen A."/>
            <person name="Lutzoni F."/>
            <person name="Magnuson J."/>
            <person name="Mondo S."/>
            <person name="Nolan M."/>
            <person name="Ohm R."/>
            <person name="Pangilinan J."/>
            <person name="Park H.-J."/>
            <person name="Ramirez L."/>
            <person name="Alfaro M."/>
            <person name="Sun H."/>
            <person name="Tritt A."/>
            <person name="Yoshinaga Y."/>
            <person name="Zwiers L.-H."/>
            <person name="Turgeon B."/>
            <person name="Goodwin S."/>
            <person name="Spatafora J."/>
            <person name="Crous P."/>
            <person name="Grigoriev I."/>
        </authorList>
    </citation>
    <scope>NUCLEOTIDE SEQUENCE</scope>
    <source>
        <strain evidence="2">CBS 473.64</strain>
    </source>
</reference>
<gene>
    <name evidence="2" type="ORF">P280DRAFT_468434</name>
</gene>
<dbReference type="EMBL" id="MU006782">
    <property type="protein sequence ID" value="KAF2641948.1"/>
    <property type="molecule type" value="Genomic_DNA"/>
</dbReference>
<dbReference type="AlphaFoldDB" id="A0A6A6S696"/>
<keyword evidence="3" id="KW-1185">Reference proteome</keyword>
<organism evidence="2 3">
    <name type="scientific">Massarina eburnea CBS 473.64</name>
    <dbReference type="NCBI Taxonomy" id="1395130"/>
    <lineage>
        <taxon>Eukaryota</taxon>
        <taxon>Fungi</taxon>
        <taxon>Dikarya</taxon>
        <taxon>Ascomycota</taxon>
        <taxon>Pezizomycotina</taxon>
        <taxon>Dothideomycetes</taxon>
        <taxon>Pleosporomycetidae</taxon>
        <taxon>Pleosporales</taxon>
        <taxon>Massarineae</taxon>
        <taxon>Massarinaceae</taxon>
        <taxon>Massarina</taxon>
    </lineage>
</organism>
<evidence type="ECO:0000313" key="2">
    <source>
        <dbReference type="EMBL" id="KAF2641948.1"/>
    </source>
</evidence>
<dbReference type="PROSITE" id="PS51257">
    <property type="entry name" value="PROKAR_LIPOPROTEIN"/>
    <property type="match status" value="1"/>
</dbReference>
<name>A0A6A6S696_9PLEO</name>
<evidence type="ECO:0008006" key="4">
    <source>
        <dbReference type="Google" id="ProtNLM"/>
    </source>
</evidence>
<feature type="chain" id="PRO_5025633558" description="FAS1 domain-containing protein" evidence="1">
    <location>
        <begin position="20"/>
        <end position="196"/>
    </location>
</feature>
<evidence type="ECO:0000256" key="1">
    <source>
        <dbReference type="SAM" id="SignalP"/>
    </source>
</evidence>
<dbReference type="Proteomes" id="UP000799753">
    <property type="component" value="Unassembled WGS sequence"/>
</dbReference>
<sequence>MFRILSLYLIALLSACAQADFIVITDLTSATPTATPKNDIESAKLSNSIASLSSSYVLSWASAQPISTLAVYTSALTDLQKFVATATKTYDIPTDVTGTDTLVTFTTKPVWYDEMPINVRILNEVNVSLMKGIQRKIDEVAGSHMTSSATASGTAASGKVLEGPAATTTPASGAGGVGVRVGAVLVGGLVAGVALL</sequence>
<evidence type="ECO:0000313" key="3">
    <source>
        <dbReference type="Proteomes" id="UP000799753"/>
    </source>
</evidence>